<dbReference type="PANTHER" id="PTHR11364:SF27">
    <property type="entry name" value="SULFURTRANSFERASE"/>
    <property type="match status" value="1"/>
</dbReference>
<sequence length="286" mass="31616">MDITISPIIQASELLKLYATENIVIVDASSGKDAKSNYGSKHLKGALFVDLNTDLAEVNKDPSIGGRHPLPKIEDFAKTLSNIGISKTSHVVIYDDQNGSSAAARFWWMLRSIGHKKVQVLNGGIQEAEKINFPMSSKTEIINNTEMYEFNDWKLPMADLDEVEKVSQMENHTVIDVRDADRYNGKTEPIDLIAGHIPGAINIPFSENLKKNGQFLSPSELKIKYENIFKNAKSESIIVHCGSGVTACHTLLAIAHAGLEIPKLYVGSWSEWSRNDKPIATLIGKK</sequence>
<dbReference type="InterPro" id="IPR036873">
    <property type="entry name" value="Rhodanese-like_dom_sf"/>
</dbReference>
<protein>
    <submittedName>
        <fullName evidence="4">Sulfurtransferase</fullName>
    </submittedName>
</protein>
<dbReference type="Gene3D" id="3.40.250.10">
    <property type="entry name" value="Rhodanese-like domain"/>
    <property type="match status" value="2"/>
</dbReference>
<gene>
    <name evidence="4" type="ORF">J4051_09010</name>
</gene>
<accession>A0ABS3SRR2</accession>
<evidence type="ECO:0000256" key="1">
    <source>
        <dbReference type="ARBA" id="ARBA00022679"/>
    </source>
</evidence>
<dbReference type="Pfam" id="PF00581">
    <property type="entry name" value="Rhodanese"/>
    <property type="match status" value="2"/>
</dbReference>
<proteinExistence type="predicted"/>
<comment type="caution">
    <text evidence="4">The sequence shown here is derived from an EMBL/GenBank/DDBJ whole genome shotgun (WGS) entry which is preliminary data.</text>
</comment>
<dbReference type="RefSeq" id="WP_208233549.1">
    <property type="nucleotide sequence ID" value="NZ_JAGEVG010000009.1"/>
</dbReference>
<dbReference type="PANTHER" id="PTHR11364">
    <property type="entry name" value="THIOSULFATE SULFERTANSFERASE"/>
    <property type="match status" value="1"/>
</dbReference>
<dbReference type="InterPro" id="IPR001763">
    <property type="entry name" value="Rhodanese-like_dom"/>
</dbReference>
<reference evidence="4 5" key="1">
    <citation type="submission" date="2021-03" db="EMBL/GenBank/DDBJ databases">
        <title>Gelidibacter sp. nov., isolated from costal sediment.</title>
        <authorList>
            <person name="Lun K.-Y."/>
        </authorList>
    </citation>
    <scope>NUCLEOTIDE SEQUENCE [LARGE SCALE GENOMIC DNA]</scope>
    <source>
        <strain evidence="4 5">DF109</strain>
    </source>
</reference>
<dbReference type="InterPro" id="IPR045078">
    <property type="entry name" value="TST/MPST-like"/>
</dbReference>
<organism evidence="4 5">
    <name type="scientific">Gelidibacter pelagius</name>
    <dbReference type="NCBI Taxonomy" id="2819985"/>
    <lineage>
        <taxon>Bacteria</taxon>
        <taxon>Pseudomonadati</taxon>
        <taxon>Bacteroidota</taxon>
        <taxon>Flavobacteriia</taxon>
        <taxon>Flavobacteriales</taxon>
        <taxon>Flavobacteriaceae</taxon>
        <taxon>Gelidibacter</taxon>
    </lineage>
</organism>
<dbReference type="EMBL" id="JAGEVG010000009">
    <property type="protein sequence ID" value="MBO3098405.1"/>
    <property type="molecule type" value="Genomic_DNA"/>
</dbReference>
<feature type="domain" description="Rhodanese" evidence="3">
    <location>
        <begin position="168"/>
        <end position="281"/>
    </location>
</feature>
<keyword evidence="1" id="KW-0808">Transferase</keyword>
<dbReference type="CDD" id="cd01448">
    <property type="entry name" value="TST_Repeat_1"/>
    <property type="match status" value="1"/>
</dbReference>
<name>A0ABS3SRR2_9FLAO</name>
<evidence type="ECO:0000259" key="3">
    <source>
        <dbReference type="PROSITE" id="PS50206"/>
    </source>
</evidence>
<feature type="domain" description="Rhodanese" evidence="3">
    <location>
        <begin position="19"/>
        <end position="137"/>
    </location>
</feature>
<dbReference type="CDD" id="cd01449">
    <property type="entry name" value="TST_Repeat_2"/>
    <property type="match status" value="1"/>
</dbReference>
<dbReference type="PROSITE" id="PS50206">
    <property type="entry name" value="RHODANESE_3"/>
    <property type="match status" value="2"/>
</dbReference>
<dbReference type="SUPFAM" id="SSF52821">
    <property type="entry name" value="Rhodanese/Cell cycle control phosphatase"/>
    <property type="match status" value="2"/>
</dbReference>
<evidence type="ECO:0000313" key="5">
    <source>
        <dbReference type="Proteomes" id="UP000681315"/>
    </source>
</evidence>
<dbReference type="Proteomes" id="UP000681315">
    <property type="component" value="Unassembled WGS sequence"/>
</dbReference>
<keyword evidence="5" id="KW-1185">Reference proteome</keyword>
<evidence type="ECO:0000256" key="2">
    <source>
        <dbReference type="ARBA" id="ARBA00022737"/>
    </source>
</evidence>
<evidence type="ECO:0000313" key="4">
    <source>
        <dbReference type="EMBL" id="MBO3098405.1"/>
    </source>
</evidence>
<dbReference type="SMART" id="SM00450">
    <property type="entry name" value="RHOD"/>
    <property type="match status" value="2"/>
</dbReference>
<keyword evidence="2" id="KW-0677">Repeat</keyword>